<feature type="domain" description="STAS" evidence="6">
    <location>
        <begin position="427"/>
        <end position="530"/>
    </location>
</feature>
<gene>
    <name evidence="7" type="ORF">R6G71_00655</name>
    <name evidence="8" type="ORF">SAMN05421878_102209</name>
</gene>
<dbReference type="Proteomes" id="UP001273799">
    <property type="component" value="Unassembled WGS sequence"/>
</dbReference>
<evidence type="ECO:0000256" key="1">
    <source>
        <dbReference type="ARBA" id="ARBA00004141"/>
    </source>
</evidence>
<accession>A0A1G7AI40</accession>
<evidence type="ECO:0000256" key="4">
    <source>
        <dbReference type="ARBA" id="ARBA00023136"/>
    </source>
</evidence>
<organism evidence="8 9">
    <name type="scientific">Actinobaculum suis</name>
    <dbReference type="NCBI Taxonomy" id="1657"/>
    <lineage>
        <taxon>Bacteria</taxon>
        <taxon>Bacillati</taxon>
        <taxon>Actinomycetota</taxon>
        <taxon>Actinomycetes</taxon>
        <taxon>Actinomycetales</taxon>
        <taxon>Actinomycetaceae</taxon>
        <taxon>Actinobaculum</taxon>
    </lineage>
</organism>
<evidence type="ECO:0000313" key="9">
    <source>
        <dbReference type="Proteomes" id="UP000182744"/>
    </source>
</evidence>
<evidence type="ECO:0000259" key="6">
    <source>
        <dbReference type="PROSITE" id="PS50801"/>
    </source>
</evidence>
<protein>
    <submittedName>
        <fullName evidence="7">SulP family inorganic anion transporter</fullName>
    </submittedName>
    <submittedName>
        <fullName evidence="8">Sulfate permease, SulP family</fullName>
    </submittedName>
</protein>
<dbReference type="Proteomes" id="UP000182744">
    <property type="component" value="Unassembled WGS sequence"/>
</dbReference>
<dbReference type="PROSITE" id="PS50801">
    <property type="entry name" value="STAS"/>
    <property type="match status" value="1"/>
</dbReference>
<feature type="transmembrane region" description="Helical" evidence="5">
    <location>
        <begin position="201"/>
        <end position="220"/>
    </location>
</feature>
<keyword evidence="3 5" id="KW-1133">Transmembrane helix</keyword>
<dbReference type="AlphaFoldDB" id="A0A1G7AI40"/>
<dbReference type="InterPro" id="IPR011547">
    <property type="entry name" value="SLC26A/SulP_dom"/>
</dbReference>
<keyword evidence="4 5" id="KW-0472">Membrane</keyword>
<reference evidence="9" key="2">
    <citation type="submission" date="2016-10" db="EMBL/GenBank/DDBJ databases">
        <authorList>
            <person name="Varghese N."/>
        </authorList>
    </citation>
    <scope>NUCLEOTIDE SEQUENCE [LARGE SCALE GENOMIC DNA]</scope>
    <source>
        <strain evidence="9">DSM 20639</strain>
    </source>
</reference>
<dbReference type="SUPFAM" id="SSF52091">
    <property type="entry name" value="SpoIIaa-like"/>
    <property type="match status" value="1"/>
</dbReference>
<keyword evidence="2 5" id="KW-0812">Transmembrane</keyword>
<comment type="subcellular location">
    <subcellularLocation>
        <location evidence="1">Membrane</location>
        <topology evidence="1">Multi-pass membrane protein</topology>
    </subcellularLocation>
</comment>
<feature type="transmembrane region" description="Helical" evidence="5">
    <location>
        <begin position="151"/>
        <end position="169"/>
    </location>
</feature>
<dbReference type="InterPro" id="IPR002645">
    <property type="entry name" value="STAS_dom"/>
</dbReference>
<keyword evidence="9" id="KW-1185">Reference proteome</keyword>
<evidence type="ECO:0000313" key="7">
    <source>
        <dbReference type="EMBL" id="MDY5152571.1"/>
    </source>
</evidence>
<evidence type="ECO:0000256" key="2">
    <source>
        <dbReference type="ARBA" id="ARBA00022692"/>
    </source>
</evidence>
<dbReference type="Pfam" id="PF00916">
    <property type="entry name" value="Sulfate_transp"/>
    <property type="match status" value="1"/>
</dbReference>
<dbReference type="RefSeq" id="WP_083330005.1">
    <property type="nucleotide sequence ID" value="NZ_FNAU01000002.1"/>
</dbReference>
<dbReference type="GO" id="GO:0055085">
    <property type="term" value="P:transmembrane transport"/>
    <property type="evidence" value="ECO:0007669"/>
    <property type="project" value="InterPro"/>
</dbReference>
<feature type="transmembrane region" description="Helical" evidence="5">
    <location>
        <begin position="125"/>
        <end position="144"/>
    </location>
</feature>
<dbReference type="InterPro" id="IPR001902">
    <property type="entry name" value="SLC26A/SulP_fam"/>
</dbReference>
<name>A0A1G7AI40_9ACTO</name>
<reference evidence="7" key="3">
    <citation type="submission" date="2023-10" db="EMBL/GenBank/DDBJ databases">
        <title>Whole Genome based description of the genera Actinobaculum and Actinotignum reveals a complex phylogenetic relationship within the species included in the genus Actinotignum.</title>
        <authorList>
            <person name="Jensen C.S."/>
            <person name="Dargis R."/>
            <person name="Kemp M."/>
            <person name="Christensen J.J."/>
        </authorList>
    </citation>
    <scope>NUCLEOTIDE SEQUENCE</scope>
    <source>
        <strain evidence="7">Actinobaculum_suis_CCUG19206T</strain>
    </source>
</reference>
<dbReference type="EMBL" id="FNAU01000002">
    <property type="protein sequence ID" value="SDE13715.1"/>
    <property type="molecule type" value="Genomic_DNA"/>
</dbReference>
<dbReference type="PANTHER" id="PTHR11814">
    <property type="entry name" value="SULFATE TRANSPORTER"/>
    <property type="match status" value="1"/>
</dbReference>
<dbReference type="GO" id="GO:0016020">
    <property type="term" value="C:membrane"/>
    <property type="evidence" value="ECO:0007669"/>
    <property type="project" value="UniProtKB-SubCell"/>
</dbReference>
<dbReference type="CDD" id="cd07042">
    <property type="entry name" value="STAS_SulP_like_sulfate_transporter"/>
    <property type="match status" value="1"/>
</dbReference>
<feature type="transmembrane region" description="Helical" evidence="5">
    <location>
        <begin position="175"/>
        <end position="194"/>
    </location>
</feature>
<feature type="transmembrane region" description="Helical" evidence="5">
    <location>
        <begin position="28"/>
        <end position="48"/>
    </location>
</feature>
<proteinExistence type="predicted"/>
<dbReference type="EMBL" id="JAWNFU010000001">
    <property type="protein sequence ID" value="MDY5152571.1"/>
    <property type="molecule type" value="Genomic_DNA"/>
</dbReference>
<feature type="transmembrane region" description="Helical" evidence="5">
    <location>
        <begin position="240"/>
        <end position="261"/>
    </location>
</feature>
<feature type="transmembrane region" description="Helical" evidence="5">
    <location>
        <begin position="54"/>
        <end position="73"/>
    </location>
</feature>
<feature type="transmembrane region" description="Helical" evidence="5">
    <location>
        <begin position="85"/>
        <end position="113"/>
    </location>
</feature>
<evidence type="ECO:0000313" key="8">
    <source>
        <dbReference type="EMBL" id="SDE13715.1"/>
    </source>
</evidence>
<feature type="transmembrane region" description="Helical" evidence="5">
    <location>
        <begin position="329"/>
        <end position="358"/>
    </location>
</feature>
<reference evidence="8" key="1">
    <citation type="submission" date="2016-10" db="EMBL/GenBank/DDBJ databases">
        <authorList>
            <person name="de Groot N.N."/>
        </authorList>
    </citation>
    <scope>NUCLEOTIDE SEQUENCE [LARGE SCALE GENOMIC DNA]</scope>
    <source>
        <strain evidence="8">DSM 20639</strain>
    </source>
</reference>
<feature type="transmembrane region" description="Helical" evidence="5">
    <location>
        <begin position="378"/>
        <end position="406"/>
    </location>
</feature>
<dbReference type="Pfam" id="PF01740">
    <property type="entry name" value="STAS"/>
    <property type="match status" value="1"/>
</dbReference>
<evidence type="ECO:0000256" key="5">
    <source>
        <dbReference type="SAM" id="Phobius"/>
    </source>
</evidence>
<dbReference type="InterPro" id="IPR036513">
    <property type="entry name" value="STAS_dom_sf"/>
</dbReference>
<evidence type="ECO:0000256" key="3">
    <source>
        <dbReference type="ARBA" id="ARBA00022989"/>
    </source>
</evidence>
<dbReference type="Gene3D" id="3.30.750.24">
    <property type="entry name" value="STAS domain"/>
    <property type="match status" value="1"/>
</dbReference>
<sequence>MKLRKHLLSLLPNITDIREIRQHWKTDILAGITTGIVALPLALAFGVASGVGAAAGLITAIVAGIVGAIFGGSRFQVSGPTGAMVVILAPLVAAYGIGVVPLLSLMAGVLLIVGAVLGLGQVVSLIPWPVIEGFTLGIAFILIFQQIPNALGVEVQAGGNTLLAGFAAIREASYPQAFLPLAVALITALLIYFLDKISPQFPGSLVALAIVTAVAVVAKLPVPTIGEIPNSLPAPHLPPISAEVVTALLPGAISVALLAGIESLLSARVAAGMVPGGTYNPDRELLGQGAANCAVGLFGGMPATGAIVRTAVNVRAEGRSRLSPVIHSLVLVGVVYGAAQIVSVIPLSALAGVLFVTAGRMIPVHSIRQISRSTRTDILVFVLTALITVVFDLIWAILIGVTIATISIMRGLARQSGVRKEYPTKNPRIRTLRIDGAMFFGVADRIEEEIIRLDDVWVVILRLSHVGVMDATGAKTLADIVTTLREADNHVLVVGLRTAHEELTESMGLTAAAGGKENFFDNIDDAVTAAEKFCSAK</sequence>